<dbReference type="OrthoDB" id="7724903at2"/>
<evidence type="ECO:0008006" key="3">
    <source>
        <dbReference type="Google" id="ProtNLM"/>
    </source>
</evidence>
<accession>A0A1I4GM92</accession>
<dbReference type="RefSeq" id="WP_090190017.1">
    <property type="nucleotide sequence ID" value="NZ_CAXIDI010000011.1"/>
</dbReference>
<proteinExistence type="predicted"/>
<evidence type="ECO:0000313" key="1">
    <source>
        <dbReference type="EMBL" id="SFL30291.1"/>
    </source>
</evidence>
<dbReference type="EMBL" id="FOTF01000013">
    <property type="protein sequence ID" value="SFL30291.1"/>
    <property type="molecule type" value="Genomic_DNA"/>
</dbReference>
<dbReference type="STRING" id="195913.SAMN04488004_11349"/>
<reference evidence="1 2" key="1">
    <citation type="submission" date="2016-10" db="EMBL/GenBank/DDBJ databases">
        <authorList>
            <person name="de Groot N.N."/>
        </authorList>
    </citation>
    <scope>NUCLEOTIDE SEQUENCE [LARGE SCALE GENOMIC DNA]</scope>
    <source>
        <strain evidence="1 2">DSM 16199</strain>
    </source>
</reference>
<sequence length="143" mass="16218">MTKRRTDGLAVLSRLKRHEIEAVAQQMAEVNRALGVIEAERQDLLNHINERGDPDAIESARVHSAFIRNVSETIHRKEAEAARLRESSAGVHQQLNGLFADAKRLEMISTSRAEQRKQRRNQLETAAQNEAFLAIWLQDRAAD</sequence>
<dbReference type="Proteomes" id="UP000199550">
    <property type="component" value="Unassembled WGS sequence"/>
</dbReference>
<protein>
    <recommendedName>
        <fullName evidence="3">Flagellar FliJ protein</fullName>
    </recommendedName>
</protein>
<evidence type="ECO:0000313" key="2">
    <source>
        <dbReference type="Proteomes" id="UP000199550"/>
    </source>
</evidence>
<keyword evidence="2" id="KW-1185">Reference proteome</keyword>
<dbReference type="GeneID" id="97892880"/>
<dbReference type="AlphaFoldDB" id="A0A1I4GM92"/>
<gene>
    <name evidence="1" type="ORF">SAMN04488004_11349</name>
</gene>
<name>A0A1I4GM92_9RHOB</name>
<organism evidence="1 2">
    <name type="scientific">Loktanella salsilacus</name>
    <dbReference type="NCBI Taxonomy" id="195913"/>
    <lineage>
        <taxon>Bacteria</taxon>
        <taxon>Pseudomonadati</taxon>
        <taxon>Pseudomonadota</taxon>
        <taxon>Alphaproteobacteria</taxon>
        <taxon>Rhodobacterales</taxon>
        <taxon>Roseobacteraceae</taxon>
        <taxon>Loktanella</taxon>
    </lineage>
</organism>